<reference evidence="17" key="1">
    <citation type="thesis" date="2020" institute="ProQuest LLC" country="789 East Eisenhower Parkway, Ann Arbor, MI, USA">
        <title>Comparative Genomics and Chromosome Evolution.</title>
        <authorList>
            <person name="Mudd A.B."/>
        </authorList>
    </citation>
    <scope>NUCLEOTIDE SEQUENCE</scope>
    <source>
        <strain evidence="17">Female2</strain>
        <tissue evidence="17">Blood</tissue>
    </source>
</reference>
<evidence type="ECO:0000256" key="16">
    <source>
        <dbReference type="SAM" id="MobiDB-lite"/>
    </source>
</evidence>
<keyword evidence="6" id="KW-0053">Apoptosis</keyword>
<dbReference type="OrthoDB" id="5406014at2759"/>
<dbReference type="GO" id="GO:0000122">
    <property type="term" value="P:negative regulation of transcription by RNA polymerase II"/>
    <property type="evidence" value="ECO:0007669"/>
    <property type="project" value="TreeGrafter"/>
</dbReference>
<keyword evidence="7" id="KW-0677">Repeat</keyword>
<keyword evidence="4" id="KW-0963">Cytoplasm</keyword>
<feature type="compositionally biased region" description="Low complexity" evidence="16">
    <location>
        <begin position="137"/>
        <end position="148"/>
    </location>
</feature>
<dbReference type="GO" id="GO:0005739">
    <property type="term" value="C:mitochondrion"/>
    <property type="evidence" value="ECO:0007669"/>
    <property type="project" value="UniProtKB-SubCell"/>
</dbReference>
<evidence type="ECO:0000256" key="12">
    <source>
        <dbReference type="ARBA" id="ARBA00023163"/>
    </source>
</evidence>
<comment type="caution">
    <text evidence="17">The sequence shown here is derived from an EMBL/GenBank/DDBJ whole genome shotgun (WGS) entry which is preliminary data.</text>
</comment>
<evidence type="ECO:0000256" key="11">
    <source>
        <dbReference type="ARBA" id="ARBA00023128"/>
    </source>
</evidence>
<feature type="compositionally biased region" description="Basic and acidic residues" evidence="16">
    <location>
        <begin position="245"/>
        <end position="276"/>
    </location>
</feature>
<evidence type="ECO:0000313" key="18">
    <source>
        <dbReference type="Proteomes" id="UP000812440"/>
    </source>
</evidence>
<feature type="repeat" description="ANK" evidence="14">
    <location>
        <begin position="671"/>
        <end position="695"/>
    </location>
</feature>
<feature type="coiled-coil region" evidence="15">
    <location>
        <begin position="316"/>
        <end position="350"/>
    </location>
</feature>
<feature type="region of interest" description="Disordered" evidence="16">
    <location>
        <begin position="223"/>
        <end position="278"/>
    </location>
</feature>
<dbReference type="SMART" id="SM00248">
    <property type="entry name" value="ANK"/>
    <property type="match status" value="5"/>
</dbReference>
<dbReference type="EMBL" id="JAACNH010000006">
    <property type="protein sequence ID" value="KAG8441370.1"/>
    <property type="molecule type" value="Genomic_DNA"/>
</dbReference>
<dbReference type="AlphaFoldDB" id="A0A8T2JDJ9"/>
<dbReference type="PROSITE" id="PS50297">
    <property type="entry name" value="ANK_REP_REGION"/>
    <property type="match status" value="3"/>
</dbReference>
<evidence type="ECO:0000256" key="2">
    <source>
        <dbReference type="ARBA" id="ARBA00004496"/>
    </source>
</evidence>
<evidence type="ECO:0000256" key="9">
    <source>
        <dbReference type="ARBA" id="ARBA00023043"/>
    </source>
</evidence>
<evidence type="ECO:0000256" key="10">
    <source>
        <dbReference type="ARBA" id="ARBA00023054"/>
    </source>
</evidence>
<dbReference type="GO" id="GO:0033147">
    <property type="term" value="P:negative regulation of intracellular estrogen receptor signaling pathway"/>
    <property type="evidence" value="ECO:0007669"/>
    <property type="project" value="TreeGrafter"/>
</dbReference>
<evidence type="ECO:0000256" key="1">
    <source>
        <dbReference type="ARBA" id="ARBA00004173"/>
    </source>
</evidence>
<dbReference type="Gene3D" id="1.25.40.20">
    <property type="entry name" value="Ankyrin repeat-containing domain"/>
    <property type="match status" value="1"/>
</dbReference>
<evidence type="ECO:0000256" key="13">
    <source>
        <dbReference type="ARBA" id="ARBA00040277"/>
    </source>
</evidence>
<keyword evidence="18" id="KW-1185">Reference proteome</keyword>
<dbReference type="PANTHER" id="PTHR24168:SF0">
    <property type="entry name" value="KN MOTIF AND ANKYRIN REPEAT DOMAIN-CONTAINING PROTEIN 2"/>
    <property type="match status" value="1"/>
</dbReference>
<dbReference type="InterPro" id="IPR036770">
    <property type="entry name" value="Ankyrin_rpt-contain_sf"/>
</dbReference>
<dbReference type="Proteomes" id="UP000812440">
    <property type="component" value="Chromosome 3"/>
</dbReference>
<evidence type="ECO:0000256" key="3">
    <source>
        <dbReference type="ARBA" id="ARBA00022481"/>
    </source>
</evidence>
<dbReference type="FunFam" id="1.25.40.20:FF:000766">
    <property type="entry name" value="KN motif and ankyrin repeat domains 2"/>
    <property type="match status" value="1"/>
</dbReference>
<keyword evidence="11" id="KW-0496">Mitochondrion</keyword>
<keyword evidence="9 14" id="KW-0040">ANK repeat</keyword>
<evidence type="ECO:0000256" key="5">
    <source>
        <dbReference type="ARBA" id="ARBA00022553"/>
    </source>
</evidence>
<keyword evidence="3" id="KW-0488">Methylation</keyword>
<evidence type="ECO:0000256" key="15">
    <source>
        <dbReference type="SAM" id="Coils"/>
    </source>
</evidence>
<evidence type="ECO:0000256" key="6">
    <source>
        <dbReference type="ARBA" id="ARBA00022703"/>
    </source>
</evidence>
<dbReference type="GO" id="GO:0070563">
    <property type="term" value="P:negative regulation of vitamin D receptor signaling pathway"/>
    <property type="evidence" value="ECO:0007669"/>
    <property type="project" value="TreeGrafter"/>
</dbReference>
<dbReference type="InterPro" id="IPR002110">
    <property type="entry name" value="Ankyrin_rpt"/>
</dbReference>
<feature type="compositionally biased region" description="Polar residues" evidence="16">
    <location>
        <begin position="149"/>
        <end position="171"/>
    </location>
</feature>
<evidence type="ECO:0000256" key="8">
    <source>
        <dbReference type="ARBA" id="ARBA00023015"/>
    </source>
</evidence>
<dbReference type="InterPro" id="IPR021939">
    <property type="entry name" value="KN_motif"/>
</dbReference>
<evidence type="ECO:0000256" key="14">
    <source>
        <dbReference type="PROSITE-ProRule" id="PRU00023"/>
    </source>
</evidence>
<gene>
    <name evidence="17" type="ORF">GDO86_006922</name>
</gene>
<evidence type="ECO:0000313" key="17">
    <source>
        <dbReference type="EMBL" id="KAG8441370.1"/>
    </source>
</evidence>
<feature type="repeat" description="ANK" evidence="14">
    <location>
        <begin position="776"/>
        <end position="797"/>
    </location>
</feature>
<proteinExistence type="predicted"/>
<dbReference type="InterPro" id="IPR047184">
    <property type="entry name" value="KANK1-4"/>
</dbReference>
<dbReference type="Pfam" id="PF12075">
    <property type="entry name" value="KN_motif"/>
    <property type="match status" value="1"/>
</dbReference>
<sequence>MKAPEAAYSVETPYGYRLDLDFLKYVDDIEKGNTIKRVPVHRRPRYGSLPRGPGYTGSWWTSTESLCSNASNDSRHSSYSYCGRSFYPAYESRGGPQALHNFNPRVEKTLLDASKKLEAGQSRPLSLGCRSISSISTPSLSRLPSTSSQQGSSFTPISSGMSTPVSPSPAQLQHVREQMAVALKRLRQLEEQVKMIPILQVKISVLQEEKRQLSVQLKSQKFLGHPGSSARGKARGELYIEIPEEESKGEKEEGKTEADDKDGEDKQPKDLSKNKSVETSCKPVKKLCSVGVWVREVDFPMVHSRQLETDKQKMLVQALSAKIAVLEKQLGRALIEVQNANHKLEEAERTGRLEEMIKREKKEEARADAVKVARVERGSEVVSSTQVGHGAQPQRARNLEWRGGGAAMTTEGDQEKVYRSREFVEKPLLSPPGPISNIHIIKKISITGHSTKEEPDTDSKTGIVPSSNQVVRCEMNVKDSSGNVGDSADITKEGDKGVKVNLLEDEEIKSSRVTRLNGEFDSASSEDSGTMENPSDSESTESEYHEASEALSAAQTELQSLEANFSRIPKDTEVVKMAPSIVTMSPVNPTPRVELSNLLISGCVALQKSLDDTTALTDTDKTAARTTVLQEWMKIIRQKEVDPAVIRHHLTVFRAMSPRLLEVIINMADTKGNTAVHYAVSQSNFTVVRQLLDTGLCDVNRQNKAGFTPLMLTALAAFRTDEDIKTVTQMLCLGDVNCRASQAGQTALMLAVSHGRLDVVRALLECGADVNIQDHDGSTALMCACEHGHAEIVSLLLAVPACDVSLTDNDGSTAQSIALEAGQNDIAMLLYAHNAKIGNKGDTSNLKCQRLNPSDESQ</sequence>
<feature type="region of interest" description="Disordered" evidence="16">
    <location>
        <begin position="137"/>
        <end position="173"/>
    </location>
</feature>
<evidence type="ECO:0000256" key="4">
    <source>
        <dbReference type="ARBA" id="ARBA00022490"/>
    </source>
</evidence>
<protein>
    <recommendedName>
        <fullName evidence="13">KN motif and ankyrin repeat domain-containing protein 2</fullName>
    </recommendedName>
</protein>
<dbReference type="GO" id="GO:2000134">
    <property type="term" value="P:negative regulation of G1/S transition of mitotic cell cycle"/>
    <property type="evidence" value="ECO:0007669"/>
    <property type="project" value="TreeGrafter"/>
</dbReference>
<dbReference type="GO" id="GO:0006915">
    <property type="term" value="P:apoptotic process"/>
    <property type="evidence" value="ECO:0007669"/>
    <property type="project" value="UniProtKB-KW"/>
</dbReference>
<feature type="repeat" description="ANK" evidence="14">
    <location>
        <begin position="743"/>
        <end position="775"/>
    </location>
</feature>
<keyword evidence="10 15" id="KW-0175">Coiled coil</keyword>
<organism evidence="17 18">
    <name type="scientific">Hymenochirus boettgeri</name>
    <name type="common">Congo dwarf clawed frog</name>
    <dbReference type="NCBI Taxonomy" id="247094"/>
    <lineage>
        <taxon>Eukaryota</taxon>
        <taxon>Metazoa</taxon>
        <taxon>Chordata</taxon>
        <taxon>Craniata</taxon>
        <taxon>Vertebrata</taxon>
        <taxon>Euteleostomi</taxon>
        <taxon>Amphibia</taxon>
        <taxon>Batrachia</taxon>
        <taxon>Anura</taxon>
        <taxon>Pipoidea</taxon>
        <taxon>Pipidae</taxon>
        <taxon>Pipinae</taxon>
        <taxon>Hymenochirus</taxon>
    </lineage>
</organism>
<dbReference type="GO" id="GO:0008285">
    <property type="term" value="P:negative regulation of cell population proliferation"/>
    <property type="evidence" value="ECO:0007669"/>
    <property type="project" value="TreeGrafter"/>
</dbReference>
<comment type="subcellular location">
    <subcellularLocation>
        <location evidence="2">Cytoplasm</location>
    </subcellularLocation>
    <subcellularLocation>
        <location evidence="1">Mitochondrion</location>
    </subcellularLocation>
</comment>
<feature type="compositionally biased region" description="Polar residues" evidence="16">
    <location>
        <begin position="522"/>
        <end position="537"/>
    </location>
</feature>
<dbReference type="SUPFAM" id="SSF48403">
    <property type="entry name" value="Ankyrin repeat"/>
    <property type="match status" value="1"/>
</dbReference>
<feature type="region of interest" description="Disordered" evidence="16">
    <location>
        <begin position="513"/>
        <end position="551"/>
    </location>
</feature>
<name>A0A8T2JDJ9_9PIPI</name>
<dbReference type="Pfam" id="PF12796">
    <property type="entry name" value="Ank_2"/>
    <property type="match status" value="2"/>
</dbReference>
<dbReference type="PROSITE" id="PS50088">
    <property type="entry name" value="ANK_REPEAT"/>
    <property type="match status" value="3"/>
</dbReference>
<keyword evidence="8" id="KW-0805">Transcription regulation</keyword>
<keyword evidence="5" id="KW-0597">Phosphoprotein</keyword>
<dbReference type="PANTHER" id="PTHR24168">
    <property type="entry name" value="KN MOTIF AND ANKYRIN REPEAT DOMAIN-CONTAINING"/>
    <property type="match status" value="1"/>
</dbReference>
<dbReference type="GO" id="GO:0030837">
    <property type="term" value="P:negative regulation of actin filament polymerization"/>
    <property type="evidence" value="ECO:0007669"/>
    <property type="project" value="InterPro"/>
</dbReference>
<accession>A0A8T2JDJ9</accession>
<evidence type="ECO:0000256" key="7">
    <source>
        <dbReference type="ARBA" id="ARBA00022737"/>
    </source>
</evidence>
<keyword evidence="12" id="KW-0804">Transcription</keyword>